<protein>
    <submittedName>
        <fullName evidence="2">Unannotated protein</fullName>
    </submittedName>
</protein>
<feature type="domain" description="DUF1330" evidence="1">
    <location>
        <begin position="6"/>
        <end position="97"/>
    </location>
</feature>
<dbReference type="SUPFAM" id="SSF54909">
    <property type="entry name" value="Dimeric alpha+beta barrel"/>
    <property type="match status" value="1"/>
</dbReference>
<reference evidence="2" key="1">
    <citation type="submission" date="2020-05" db="EMBL/GenBank/DDBJ databases">
        <authorList>
            <person name="Chiriac C."/>
            <person name="Salcher M."/>
            <person name="Ghai R."/>
            <person name="Kavagutti S V."/>
        </authorList>
    </citation>
    <scope>NUCLEOTIDE SEQUENCE</scope>
</reference>
<name>A0A6J5Z705_9ZZZZ</name>
<gene>
    <name evidence="2" type="ORF">UFOPK3522_00372</name>
</gene>
<dbReference type="EMBL" id="CAESAO010000018">
    <property type="protein sequence ID" value="CAB4338391.1"/>
    <property type="molecule type" value="Genomic_DNA"/>
</dbReference>
<dbReference type="InterPro" id="IPR010753">
    <property type="entry name" value="DUF1330"/>
</dbReference>
<dbReference type="PANTHER" id="PTHR41521:SF4">
    <property type="entry name" value="BLR0684 PROTEIN"/>
    <property type="match status" value="1"/>
</dbReference>
<proteinExistence type="predicted"/>
<dbReference type="Pfam" id="PF07045">
    <property type="entry name" value="DUF1330"/>
    <property type="match status" value="1"/>
</dbReference>
<accession>A0A6J5Z705</accession>
<evidence type="ECO:0000259" key="1">
    <source>
        <dbReference type="Pfam" id="PF07045"/>
    </source>
</evidence>
<sequence>MSSDKKGYWIITAVVTDPAEFQQYTAKAGPLIGKAGGKVLARGDLFDVVEGSSAGRPFLIEFPSYDAAKECFESEGYQAAIALRETSASFDIVIAEGAAPSGEPPLN</sequence>
<dbReference type="AlphaFoldDB" id="A0A6J5Z705"/>
<organism evidence="2">
    <name type="scientific">freshwater metagenome</name>
    <dbReference type="NCBI Taxonomy" id="449393"/>
    <lineage>
        <taxon>unclassified sequences</taxon>
        <taxon>metagenomes</taxon>
        <taxon>ecological metagenomes</taxon>
    </lineage>
</organism>
<dbReference type="Gene3D" id="3.30.70.100">
    <property type="match status" value="1"/>
</dbReference>
<dbReference type="PANTHER" id="PTHR41521">
    <property type="match status" value="1"/>
</dbReference>
<evidence type="ECO:0000313" key="2">
    <source>
        <dbReference type="EMBL" id="CAB4338391.1"/>
    </source>
</evidence>
<dbReference type="InterPro" id="IPR011008">
    <property type="entry name" value="Dimeric_a/b-barrel"/>
</dbReference>